<dbReference type="OrthoDB" id="8784811at2759"/>
<organism evidence="2 3">
    <name type="scientific">Ophiophagus hannah</name>
    <name type="common">King cobra</name>
    <name type="synonym">Naja hannah</name>
    <dbReference type="NCBI Taxonomy" id="8665"/>
    <lineage>
        <taxon>Eukaryota</taxon>
        <taxon>Metazoa</taxon>
        <taxon>Chordata</taxon>
        <taxon>Craniata</taxon>
        <taxon>Vertebrata</taxon>
        <taxon>Euteleostomi</taxon>
        <taxon>Lepidosauria</taxon>
        <taxon>Squamata</taxon>
        <taxon>Bifurcata</taxon>
        <taxon>Unidentata</taxon>
        <taxon>Episquamata</taxon>
        <taxon>Toxicofera</taxon>
        <taxon>Serpentes</taxon>
        <taxon>Colubroidea</taxon>
        <taxon>Elapidae</taxon>
        <taxon>Elapinae</taxon>
        <taxon>Ophiophagus</taxon>
    </lineage>
</organism>
<name>V8PDL8_OPHHA</name>
<dbReference type="InterPro" id="IPR024096">
    <property type="entry name" value="NO_sig/Golgi_transp_ligand-bd"/>
</dbReference>
<dbReference type="SUPFAM" id="SSF111126">
    <property type="entry name" value="Ligand-binding domain in the NO signalling and Golgi transport"/>
    <property type="match status" value="1"/>
</dbReference>
<dbReference type="Pfam" id="PF07700">
    <property type="entry name" value="HNOB"/>
    <property type="match status" value="1"/>
</dbReference>
<dbReference type="EMBL" id="AZIM01000223">
    <property type="protein sequence ID" value="ETE72450.1"/>
    <property type="molecule type" value="Genomic_DNA"/>
</dbReference>
<feature type="non-terminal residue" evidence="2">
    <location>
        <position position="528"/>
    </location>
</feature>
<dbReference type="PANTHER" id="PTHR45655:SF17">
    <property type="entry name" value="GUANYLATE CYCLASE SOLUBLE SUBUNIT BETA-2"/>
    <property type="match status" value="1"/>
</dbReference>
<dbReference type="Proteomes" id="UP000018936">
    <property type="component" value="Unassembled WGS sequence"/>
</dbReference>
<dbReference type="PANTHER" id="PTHR45655">
    <property type="entry name" value="GUANYLATE CYCLASE SOLUBLE SUBUNIT BETA-2"/>
    <property type="match status" value="1"/>
</dbReference>
<protein>
    <submittedName>
        <fullName evidence="2">Guanylate cyclase soluble subunit beta-1</fullName>
    </submittedName>
</protein>
<evidence type="ECO:0000259" key="1">
    <source>
        <dbReference type="Pfam" id="PF07700"/>
    </source>
</evidence>
<dbReference type="Gene3D" id="3.90.1520.10">
    <property type="entry name" value="H-NOX domain"/>
    <property type="match status" value="1"/>
</dbReference>
<evidence type="ECO:0000313" key="3">
    <source>
        <dbReference type="Proteomes" id="UP000018936"/>
    </source>
</evidence>
<proteinExistence type="predicted"/>
<sequence>CWTTERRLEPIVRSQNLPRTNEEEVESISGGCSSDGFQRQKIMEGCVPHLSRLDIRTVSFNHAPGRNYAMFRKIHSIFHPNSGRSSLSDGIPAYDGSAVRLIRSTSMYALRDEDHIFIEPLKKSKSTTSLNSVACLQLKEEKAWMYSKTQDCLQYLQDLLALRKKYLEGVKDLKALGRVPGICPLPAKSSATTKTQAPPPPKLTSKISVERNGSQLSSDVTEAIAYFDSIIAKLEAERHHKVVRDHPHVDVDFDIVSSSREHSLHSNWILRAPRRYSQNTSQVEAITSQSKGKGQGTTFSSRKKLQRYPMYLPKAVEGAFNTMKFKPKIISNVAYPYHVENGSVNAMITQRHFVLLCDRLDYNTPPCHATLRPRGQNYDCAASPDMMKNATPPKYQSSLLQCKELPTLVFAAADSLGLNYREPKRETMRYGFINSCLKSLLVEKFGEETWEKLKTQVGTEDTFMTYTVYDDSLTVKLLKEACNMLKMPEEAVLKLFGQYFFNFCKTSGYDKMLRTLGGNLMEPIVQQR</sequence>
<keyword evidence="3" id="KW-1185">Reference proteome</keyword>
<feature type="domain" description="Heme NO-binding" evidence="1">
    <location>
        <begin position="430"/>
        <end position="522"/>
    </location>
</feature>
<dbReference type="GO" id="GO:0004383">
    <property type="term" value="F:guanylate cyclase activity"/>
    <property type="evidence" value="ECO:0007669"/>
    <property type="project" value="TreeGrafter"/>
</dbReference>
<gene>
    <name evidence="2" type="primary">GUCY1B1</name>
    <name evidence="2" type="ORF">L345_01733</name>
</gene>
<comment type="caution">
    <text evidence="2">The sequence shown here is derived from an EMBL/GenBank/DDBJ whole genome shotgun (WGS) entry which is preliminary data.</text>
</comment>
<evidence type="ECO:0000313" key="2">
    <source>
        <dbReference type="EMBL" id="ETE72450.1"/>
    </source>
</evidence>
<dbReference type="InterPro" id="IPR038158">
    <property type="entry name" value="H-NOX_domain_sf"/>
</dbReference>
<feature type="non-terminal residue" evidence="2">
    <location>
        <position position="1"/>
    </location>
</feature>
<dbReference type="InterPro" id="IPR011644">
    <property type="entry name" value="Heme_NO-bd"/>
</dbReference>
<dbReference type="GO" id="GO:0020037">
    <property type="term" value="F:heme binding"/>
    <property type="evidence" value="ECO:0007669"/>
    <property type="project" value="InterPro"/>
</dbReference>
<dbReference type="AlphaFoldDB" id="V8PDL8"/>
<reference evidence="2 3" key="1">
    <citation type="journal article" date="2013" name="Proc. Natl. Acad. Sci. U.S.A.">
        <title>The king cobra genome reveals dynamic gene evolution and adaptation in the snake venom system.</title>
        <authorList>
            <person name="Vonk F.J."/>
            <person name="Casewell N.R."/>
            <person name="Henkel C.V."/>
            <person name="Heimberg A.M."/>
            <person name="Jansen H.J."/>
            <person name="McCleary R.J."/>
            <person name="Kerkkamp H.M."/>
            <person name="Vos R.A."/>
            <person name="Guerreiro I."/>
            <person name="Calvete J.J."/>
            <person name="Wuster W."/>
            <person name="Woods A.E."/>
            <person name="Logan J.M."/>
            <person name="Harrison R.A."/>
            <person name="Castoe T.A."/>
            <person name="de Koning A.P."/>
            <person name="Pollock D.D."/>
            <person name="Yandell M."/>
            <person name="Calderon D."/>
            <person name="Renjifo C."/>
            <person name="Currier R.B."/>
            <person name="Salgado D."/>
            <person name="Pla D."/>
            <person name="Sanz L."/>
            <person name="Hyder A.S."/>
            <person name="Ribeiro J.M."/>
            <person name="Arntzen J.W."/>
            <person name="van den Thillart G.E."/>
            <person name="Boetzer M."/>
            <person name="Pirovano W."/>
            <person name="Dirks R.P."/>
            <person name="Spaink H.P."/>
            <person name="Duboule D."/>
            <person name="McGlinn E."/>
            <person name="Kini R.M."/>
            <person name="Richardson M.K."/>
        </authorList>
    </citation>
    <scope>NUCLEOTIDE SEQUENCE</scope>
    <source>
        <tissue evidence="2">Blood</tissue>
    </source>
</reference>
<dbReference type="GO" id="GO:0070482">
    <property type="term" value="P:response to oxygen levels"/>
    <property type="evidence" value="ECO:0007669"/>
    <property type="project" value="TreeGrafter"/>
</dbReference>
<dbReference type="GO" id="GO:0008074">
    <property type="term" value="C:guanylate cyclase complex, soluble"/>
    <property type="evidence" value="ECO:0007669"/>
    <property type="project" value="TreeGrafter"/>
</dbReference>
<accession>V8PDL8</accession>
<dbReference type="GO" id="GO:0019934">
    <property type="term" value="P:cGMP-mediated signaling"/>
    <property type="evidence" value="ECO:0007669"/>
    <property type="project" value="TreeGrafter"/>
</dbReference>